<protein>
    <submittedName>
        <fullName evidence="1">Uncharacterized protein</fullName>
    </submittedName>
</protein>
<dbReference type="RefSeq" id="WP_038987427.1">
    <property type="nucleotide sequence ID" value="NZ_JWJO01000048.1"/>
</dbReference>
<gene>
    <name evidence="1" type="ORF">AV926_13825</name>
</gene>
<accession>A0A163XM49</accession>
<dbReference type="AlphaFoldDB" id="A0A163XM49"/>
<keyword evidence="2" id="KW-1185">Reference proteome</keyword>
<proteinExistence type="predicted"/>
<dbReference type="Proteomes" id="UP000076630">
    <property type="component" value="Unassembled WGS sequence"/>
</dbReference>
<reference evidence="1 2" key="1">
    <citation type="submission" date="2016-01" db="EMBL/GenBank/DDBJ databases">
        <title>Whole genome sequencing of Myroides marinus L41.</title>
        <authorList>
            <person name="Hong K.W."/>
        </authorList>
    </citation>
    <scope>NUCLEOTIDE SEQUENCE [LARGE SCALE GENOMIC DNA]</scope>
    <source>
        <strain evidence="1 2">L41</strain>
    </source>
</reference>
<evidence type="ECO:0000313" key="1">
    <source>
        <dbReference type="EMBL" id="KZE78113.1"/>
    </source>
</evidence>
<dbReference type="EMBL" id="LQNU01000066">
    <property type="protein sequence ID" value="KZE78113.1"/>
    <property type="molecule type" value="Genomic_DNA"/>
</dbReference>
<comment type="caution">
    <text evidence="1">The sequence shown here is derived from an EMBL/GenBank/DDBJ whole genome shotgun (WGS) entry which is preliminary data.</text>
</comment>
<organism evidence="1 2">
    <name type="scientific">Myroides marinus</name>
    <dbReference type="NCBI Taxonomy" id="703342"/>
    <lineage>
        <taxon>Bacteria</taxon>
        <taxon>Pseudomonadati</taxon>
        <taxon>Bacteroidota</taxon>
        <taxon>Flavobacteriia</taxon>
        <taxon>Flavobacteriales</taxon>
        <taxon>Flavobacteriaceae</taxon>
        <taxon>Myroides</taxon>
    </lineage>
</organism>
<evidence type="ECO:0000313" key="2">
    <source>
        <dbReference type="Proteomes" id="UP000076630"/>
    </source>
</evidence>
<sequence length="196" mass="22384">MFKIKGKEFDVQYAYLDAYVNTSLKQLVFGLQIGAKDLNGLIGRDKLFFNSEILLGVNANELNIWKDIAGKTIEWQEYSEDEGKPRALFYVFEHTEVTNAKVEFKAKEKKLIAKISATIDIYGDNGFDENLPLEIETEVDFFGVLCGRSTFEECQENLAPYINLDSLKYVQSKYGVSLMVPVDTDLERNILFLGDY</sequence>
<name>A0A163XM49_9FLAO</name>
<dbReference type="OrthoDB" id="1248843at2"/>